<dbReference type="AlphaFoldDB" id="W9GRX9"/>
<dbReference type="OrthoDB" id="5113944at2"/>
<reference evidence="2" key="1">
    <citation type="submission" date="2013-08" db="EMBL/GenBank/DDBJ databases">
        <title>Intrasporangium oryzae NRRL B-24470.</title>
        <authorList>
            <person name="Liu H."/>
            <person name="Wang G."/>
        </authorList>
    </citation>
    <scope>NUCLEOTIDE SEQUENCE [LARGE SCALE GENOMIC DNA]</scope>
    <source>
        <strain evidence="2">Q5-1</strain>
    </source>
</reference>
<evidence type="ECO:0000313" key="1">
    <source>
        <dbReference type="EMBL" id="EWT07822.1"/>
    </source>
</evidence>
<proteinExistence type="predicted"/>
<dbReference type="SUPFAM" id="SSF159245">
    <property type="entry name" value="AttH-like"/>
    <property type="match status" value="1"/>
</dbReference>
<evidence type="ECO:0000313" key="2">
    <source>
        <dbReference type="Proteomes" id="UP000019494"/>
    </source>
</evidence>
<keyword evidence="2" id="KW-1185">Reference proteome</keyword>
<organism evidence="1 2">
    <name type="scientific">Intrasporangium chromatireducens Q5-1</name>
    <dbReference type="NCBI Taxonomy" id="584657"/>
    <lineage>
        <taxon>Bacteria</taxon>
        <taxon>Bacillati</taxon>
        <taxon>Actinomycetota</taxon>
        <taxon>Actinomycetes</taxon>
        <taxon>Micrococcales</taxon>
        <taxon>Intrasporangiaceae</taxon>
        <taxon>Intrasporangium</taxon>
    </lineage>
</organism>
<sequence length="340" mass="37880">MTVGTERAFVDELVTRTSPELPERFFDRFVFNLHRTDAVTPSVLFGFGSYPPRDVVDGFAILVTETEQRNVRFSTELTATDGDGAGPFRFEVVEPMRTWHLTLGPNPTGMEFDVTWRARTPAWVGDIGVTNDGGTPSTFEHLVQSGLYDGTLTIDGVTEEVHDWYGQRDRSRGVRNMSGGQGLHIWHQAQFPDRSVGFLYVEDREHQPILLEGAVMHTDGELDGIVGVRHELRFNDSLDLQSGRVEVTTAGGVTYQINADASAGGGYMSGGWYGGQHGRPMGRDYEEHDVYPLDGTVSPKTVDSALTDRLTKFTWGDVVGYGIFEFAHSRSSRYRYRPSL</sequence>
<dbReference type="PATRIC" id="fig|584657.3.peg.229"/>
<comment type="caution">
    <text evidence="1">The sequence shown here is derived from an EMBL/GenBank/DDBJ whole genome shotgun (WGS) entry which is preliminary data.</text>
</comment>
<dbReference type="Proteomes" id="UP000019494">
    <property type="component" value="Unassembled WGS sequence"/>
</dbReference>
<gene>
    <name evidence="1" type="ORF">N864_22485</name>
</gene>
<evidence type="ECO:0008006" key="3">
    <source>
        <dbReference type="Google" id="ProtNLM"/>
    </source>
</evidence>
<dbReference type="EMBL" id="AWQS01000004">
    <property type="protein sequence ID" value="EWT07822.1"/>
    <property type="molecule type" value="Genomic_DNA"/>
</dbReference>
<accession>W9GRX9</accession>
<name>W9GRX9_9MICO</name>
<protein>
    <recommendedName>
        <fullName evidence="3">AttH domain-containing protein</fullName>
    </recommendedName>
</protein>